<gene>
    <name evidence="1" type="ORF">ACFQAV_11030</name>
</gene>
<organism evidence="1 2">
    <name type="scientific">Companilactobacillus huachuanensis</name>
    <dbReference type="NCBI Taxonomy" id="2559914"/>
    <lineage>
        <taxon>Bacteria</taxon>
        <taxon>Bacillati</taxon>
        <taxon>Bacillota</taxon>
        <taxon>Bacilli</taxon>
        <taxon>Lactobacillales</taxon>
        <taxon>Lactobacillaceae</taxon>
        <taxon>Companilactobacillus</taxon>
    </lineage>
</organism>
<accession>A0ABW1RPA7</accession>
<dbReference type="RefSeq" id="WP_137611733.1">
    <property type="nucleotide sequence ID" value="NZ_BJDF01000013.1"/>
</dbReference>
<sequence length="186" mass="21252">MTSKILSKERIIKTAMNLINHQEQLNFTKLSKILGTRAQALYNYFPDITAIKVAVAAQFYKDLEVRLRADLLGLTDEQAVKIFSNVAVQYSLGKFYLVQQIISIPPDRLHDAEFEQSFRSLQLILIGLLKPIVKIESEQLVISRMIFNLIIGEILCAGYGRFDNALINTRDSFNQMLEKILSDQNK</sequence>
<protein>
    <submittedName>
        <fullName evidence="1">TetR/AcrR family transcriptional regulator</fullName>
    </submittedName>
</protein>
<comment type="caution">
    <text evidence="1">The sequence shown here is derived from an EMBL/GenBank/DDBJ whole genome shotgun (WGS) entry which is preliminary data.</text>
</comment>
<keyword evidence="2" id="KW-1185">Reference proteome</keyword>
<dbReference type="EMBL" id="JBHSSF010000031">
    <property type="protein sequence ID" value="MFC6177377.1"/>
    <property type="molecule type" value="Genomic_DNA"/>
</dbReference>
<evidence type="ECO:0000313" key="2">
    <source>
        <dbReference type="Proteomes" id="UP001596288"/>
    </source>
</evidence>
<dbReference type="Proteomes" id="UP001596288">
    <property type="component" value="Unassembled WGS sequence"/>
</dbReference>
<proteinExistence type="predicted"/>
<evidence type="ECO:0000313" key="1">
    <source>
        <dbReference type="EMBL" id="MFC6177377.1"/>
    </source>
</evidence>
<reference evidence="2" key="1">
    <citation type="journal article" date="2019" name="Int. J. Syst. Evol. Microbiol.">
        <title>The Global Catalogue of Microorganisms (GCM) 10K type strain sequencing project: providing services to taxonomists for standard genome sequencing and annotation.</title>
        <authorList>
            <consortium name="The Broad Institute Genomics Platform"/>
            <consortium name="The Broad Institute Genome Sequencing Center for Infectious Disease"/>
            <person name="Wu L."/>
            <person name="Ma J."/>
        </authorList>
    </citation>
    <scope>NUCLEOTIDE SEQUENCE [LARGE SCALE GENOMIC DNA]</scope>
    <source>
        <strain evidence="2">CCM 8927</strain>
    </source>
</reference>
<dbReference type="SUPFAM" id="SSF46689">
    <property type="entry name" value="Homeodomain-like"/>
    <property type="match status" value="1"/>
</dbReference>
<dbReference type="Gene3D" id="1.10.357.10">
    <property type="entry name" value="Tetracycline Repressor, domain 2"/>
    <property type="match status" value="1"/>
</dbReference>
<dbReference type="InterPro" id="IPR009057">
    <property type="entry name" value="Homeodomain-like_sf"/>
</dbReference>
<name>A0ABW1RPA7_9LACO</name>